<evidence type="ECO:0000256" key="1">
    <source>
        <dbReference type="SAM" id="MobiDB-lite"/>
    </source>
</evidence>
<sequence>MEGAPDDKASASDSTPTPISGAAAASAADGSAGSDEILNNSSYAAVAAPRRGIAYHRGQFLRWKTASSTTTGVSEISFSGFSSYRRDDDTWKEILCENFDVVSTPAQGPLDILLKLALLPATSPAAAAAAAAASLETLGDTLADELESKKALFYGNAEGDYRGPPLNMCAALILSSSSSRDLLASSLGEATLVLLSKCLNWRLLVAGEVAVRVLQMLNWPAGESILYNFILYAGKRVVQSGDGKEAAAAACAEILPNLTDFLIGELPKATYIHHALEALHTLSTENIYYKSHSNTLFRSPNHLLYVLRVLSKTSFRRDLDYASRFKIHEVTQPFLPVINADPEASAQLLDDLCLTLLTRRPN</sequence>
<reference evidence="2 3" key="1">
    <citation type="submission" date="2018-04" db="EMBL/GenBank/DDBJ databases">
        <authorList>
            <person name="Vogel A."/>
        </authorList>
    </citation>
    <scope>NUCLEOTIDE SEQUENCE [LARGE SCALE GENOMIC DNA]</scope>
</reference>
<keyword evidence="3" id="KW-1185">Reference proteome</keyword>
<feature type="region of interest" description="Disordered" evidence="1">
    <location>
        <begin position="1"/>
        <end position="32"/>
    </location>
</feature>
<feature type="compositionally biased region" description="Low complexity" evidence="1">
    <location>
        <begin position="20"/>
        <end position="32"/>
    </location>
</feature>
<gene>
    <name evidence="2" type="ORF">CCAM_LOCUS8330</name>
</gene>
<name>A0A484KRH5_9ASTE</name>
<dbReference type="Proteomes" id="UP000595140">
    <property type="component" value="Unassembled WGS sequence"/>
</dbReference>
<organism evidence="2 3">
    <name type="scientific">Cuscuta campestris</name>
    <dbReference type="NCBI Taxonomy" id="132261"/>
    <lineage>
        <taxon>Eukaryota</taxon>
        <taxon>Viridiplantae</taxon>
        <taxon>Streptophyta</taxon>
        <taxon>Embryophyta</taxon>
        <taxon>Tracheophyta</taxon>
        <taxon>Spermatophyta</taxon>
        <taxon>Magnoliopsida</taxon>
        <taxon>eudicotyledons</taxon>
        <taxon>Gunneridae</taxon>
        <taxon>Pentapetalae</taxon>
        <taxon>asterids</taxon>
        <taxon>lamiids</taxon>
        <taxon>Solanales</taxon>
        <taxon>Convolvulaceae</taxon>
        <taxon>Cuscuteae</taxon>
        <taxon>Cuscuta</taxon>
        <taxon>Cuscuta subgen. Grammica</taxon>
        <taxon>Cuscuta sect. Cleistogrammica</taxon>
    </lineage>
</organism>
<dbReference type="EMBL" id="OOIL02000559">
    <property type="protein sequence ID" value="VFQ66554.1"/>
    <property type="molecule type" value="Genomic_DNA"/>
</dbReference>
<feature type="compositionally biased region" description="Basic and acidic residues" evidence="1">
    <location>
        <begin position="1"/>
        <end position="10"/>
    </location>
</feature>
<proteinExistence type="predicted"/>
<protein>
    <submittedName>
        <fullName evidence="2">Uncharacterized protein</fullName>
    </submittedName>
</protein>
<accession>A0A484KRH5</accession>
<dbReference type="AlphaFoldDB" id="A0A484KRH5"/>
<evidence type="ECO:0000313" key="2">
    <source>
        <dbReference type="EMBL" id="VFQ66554.1"/>
    </source>
</evidence>
<evidence type="ECO:0000313" key="3">
    <source>
        <dbReference type="Proteomes" id="UP000595140"/>
    </source>
</evidence>